<dbReference type="Pfam" id="PF00646">
    <property type="entry name" value="F-box"/>
    <property type="match status" value="1"/>
</dbReference>
<evidence type="ECO:0000313" key="2">
    <source>
        <dbReference type="EMBL" id="KAG5592511.1"/>
    </source>
</evidence>
<comment type="caution">
    <text evidence="2">The sequence shown here is derived from an EMBL/GenBank/DDBJ whole genome shotgun (WGS) entry which is preliminary data.</text>
</comment>
<feature type="domain" description="F-box" evidence="1">
    <location>
        <begin position="23"/>
        <end position="62"/>
    </location>
</feature>
<keyword evidence="3" id="KW-1185">Reference proteome</keyword>
<dbReference type="Proteomes" id="UP000824120">
    <property type="component" value="Chromosome 8"/>
</dbReference>
<dbReference type="InterPro" id="IPR036047">
    <property type="entry name" value="F-box-like_dom_sf"/>
</dbReference>
<dbReference type="PANTHER" id="PTHR34223:SF51">
    <property type="entry name" value="OS06G0556300 PROTEIN"/>
    <property type="match status" value="1"/>
</dbReference>
<reference evidence="2 3" key="1">
    <citation type="submission" date="2020-09" db="EMBL/GenBank/DDBJ databases">
        <title>De no assembly of potato wild relative species, Solanum commersonii.</title>
        <authorList>
            <person name="Cho K."/>
        </authorList>
    </citation>
    <scope>NUCLEOTIDE SEQUENCE [LARGE SCALE GENOMIC DNA]</scope>
    <source>
        <strain evidence="2">LZ3.2</strain>
        <tissue evidence="2">Leaf</tissue>
    </source>
</reference>
<proteinExistence type="predicted"/>
<dbReference type="PANTHER" id="PTHR34223">
    <property type="entry name" value="OS11G0201299 PROTEIN"/>
    <property type="match status" value="1"/>
</dbReference>
<evidence type="ECO:0000259" key="1">
    <source>
        <dbReference type="Pfam" id="PF00646"/>
    </source>
</evidence>
<dbReference type="EMBL" id="JACXVP010000008">
    <property type="protein sequence ID" value="KAG5592511.1"/>
    <property type="molecule type" value="Genomic_DNA"/>
</dbReference>
<gene>
    <name evidence="2" type="ORF">H5410_043025</name>
</gene>
<protein>
    <recommendedName>
        <fullName evidence="1">F-box domain-containing protein</fullName>
    </recommendedName>
</protein>
<sequence>MSSDEIKDDGPRKKSTVDILDFITELPDDVRLKIISLLCIKDAVRTCVLSKKWLSLWTLLSKFTFTEKKLSTSIENYVFFVDNVVSRAISPKITTFAIEGGEIFRYDSHIKDWLNFAIQRRVEELVCLSDNAIPPWNWQFLKIIQLGFVLLDDLNVSSLLSGCPVLESMELYNVNSLNSLLIGSKKLKRNLRDLQCRLLDVSALATAKLTFTVVCGLELGYKIPDCHKYHETFITLIQQNIGKLRLTKEITMGAWFFEFKELPNLDLKWTRLTLDLFLDDFNVNIVADLI</sequence>
<dbReference type="CDD" id="cd22160">
    <property type="entry name" value="F-box_AtFBL13-like"/>
    <property type="match status" value="1"/>
</dbReference>
<dbReference type="InterPro" id="IPR053197">
    <property type="entry name" value="F-box_SCFL_complex_component"/>
</dbReference>
<dbReference type="InterPro" id="IPR001810">
    <property type="entry name" value="F-box_dom"/>
</dbReference>
<organism evidence="2 3">
    <name type="scientific">Solanum commersonii</name>
    <name type="common">Commerson's wild potato</name>
    <name type="synonym">Commerson's nightshade</name>
    <dbReference type="NCBI Taxonomy" id="4109"/>
    <lineage>
        <taxon>Eukaryota</taxon>
        <taxon>Viridiplantae</taxon>
        <taxon>Streptophyta</taxon>
        <taxon>Embryophyta</taxon>
        <taxon>Tracheophyta</taxon>
        <taxon>Spermatophyta</taxon>
        <taxon>Magnoliopsida</taxon>
        <taxon>eudicotyledons</taxon>
        <taxon>Gunneridae</taxon>
        <taxon>Pentapetalae</taxon>
        <taxon>asterids</taxon>
        <taxon>lamiids</taxon>
        <taxon>Solanales</taxon>
        <taxon>Solanaceae</taxon>
        <taxon>Solanoideae</taxon>
        <taxon>Solaneae</taxon>
        <taxon>Solanum</taxon>
    </lineage>
</organism>
<dbReference type="InterPro" id="IPR053781">
    <property type="entry name" value="F-box_AtFBL13-like"/>
</dbReference>
<evidence type="ECO:0000313" key="3">
    <source>
        <dbReference type="Proteomes" id="UP000824120"/>
    </source>
</evidence>
<feature type="non-terminal residue" evidence="2">
    <location>
        <position position="290"/>
    </location>
</feature>
<dbReference type="SUPFAM" id="SSF81383">
    <property type="entry name" value="F-box domain"/>
    <property type="match status" value="1"/>
</dbReference>
<accession>A0A9J5XY21</accession>
<name>A0A9J5XY21_SOLCO</name>
<dbReference type="AlphaFoldDB" id="A0A9J5XY21"/>
<dbReference type="OrthoDB" id="673865at2759"/>